<dbReference type="Gene3D" id="3.30.1360.200">
    <property type="match status" value="1"/>
</dbReference>
<dbReference type="InterPro" id="IPR054384">
    <property type="entry name" value="SecDF_P1_head"/>
</dbReference>
<dbReference type="AlphaFoldDB" id="A0A9X4ARF2"/>
<dbReference type="Proteomes" id="UP001151081">
    <property type="component" value="Unassembled WGS sequence"/>
</dbReference>
<gene>
    <name evidence="2" type="ORF">KEG57_12785</name>
</gene>
<accession>A0A9X4ARF2</accession>
<organism evidence="2 3">
    <name type="scientific">Polyangium jinanense</name>
    <dbReference type="NCBI Taxonomy" id="2829994"/>
    <lineage>
        <taxon>Bacteria</taxon>
        <taxon>Pseudomonadati</taxon>
        <taxon>Myxococcota</taxon>
        <taxon>Polyangia</taxon>
        <taxon>Polyangiales</taxon>
        <taxon>Polyangiaceae</taxon>
        <taxon>Polyangium</taxon>
    </lineage>
</organism>
<name>A0A9X4ARF2_9BACT</name>
<dbReference type="EMBL" id="JAGTJJ010000004">
    <property type="protein sequence ID" value="MDC3981381.1"/>
    <property type="molecule type" value="Genomic_DNA"/>
</dbReference>
<comment type="caution">
    <text evidence="2">The sequence shown here is derived from an EMBL/GenBank/DDBJ whole genome shotgun (WGS) entry which is preliminary data.</text>
</comment>
<proteinExistence type="predicted"/>
<feature type="domain" description="SecDF P1 head subdomain" evidence="1">
    <location>
        <begin position="132"/>
        <end position="237"/>
    </location>
</feature>
<protein>
    <recommendedName>
        <fullName evidence="1">SecDF P1 head subdomain domain-containing protein</fullName>
    </recommendedName>
</protein>
<dbReference type="Pfam" id="PF22599">
    <property type="entry name" value="SecDF_P1_head"/>
    <property type="match status" value="1"/>
</dbReference>
<dbReference type="RefSeq" id="WP_272419819.1">
    <property type="nucleotide sequence ID" value="NZ_JAGTJJ010000004.1"/>
</dbReference>
<evidence type="ECO:0000259" key="1">
    <source>
        <dbReference type="Pfam" id="PF22599"/>
    </source>
</evidence>
<evidence type="ECO:0000313" key="3">
    <source>
        <dbReference type="Proteomes" id="UP001151081"/>
    </source>
</evidence>
<sequence>MVSARARMMLILALALSPSGCVKKDDAVDRSGTRPVTMEVVVVDDDFDPFTEPVGALPDGVSIRLETAIRARGLVTQHYAMLVKKPGETDAQAKERFSPWLSAQPLPAGRRFIVGDVVEENETGELSPIGLRTYVLTGEAIVTQANVIDASVLVDDGKGPMRQPVVMVTFDAAGGERFHEATREHVKERIAIVVDGKAMSLPVVQSPIPGGRVSISMQGYDEQAVAEAQRLAAGLRGKAK</sequence>
<keyword evidence="3" id="KW-1185">Reference proteome</keyword>
<reference evidence="2 3" key="1">
    <citation type="submission" date="2021-04" db="EMBL/GenBank/DDBJ databases">
        <title>Genome analysis of Polyangium sp.</title>
        <authorList>
            <person name="Li Y."/>
            <person name="Wang J."/>
        </authorList>
    </citation>
    <scope>NUCLEOTIDE SEQUENCE [LARGE SCALE GENOMIC DNA]</scope>
    <source>
        <strain evidence="2 3">SDU14</strain>
    </source>
</reference>
<evidence type="ECO:0000313" key="2">
    <source>
        <dbReference type="EMBL" id="MDC3981381.1"/>
    </source>
</evidence>